<sequence length="38" mass="4719">MFVIHRLTVDAVNFQKNIIRHIYYPFNYLNKALIYLLY</sequence>
<dbReference type="EMBL" id="AFCS01000128">
    <property type="protein sequence ID" value="EHC83077.1"/>
    <property type="molecule type" value="Genomic_DNA"/>
</dbReference>
<dbReference type="AlphaFoldDB" id="G5PYG8"/>
<organism evidence="1 2">
    <name type="scientific">Salmonella enterica subsp. enterica serovar Montevideo str. S5-403</name>
    <dbReference type="NCBI Taxonomy" id="913242"/>
    <lineage>
        <taxon>Bacteria</taxon>
        <taxon>Pseudomonadati</taxon>
        <taxon>Pseudomonadota</taxon>
        <taxon>Gammaproteobacteria</taxon>
        <taxon>Enterobacterales</taxon>
        <taxon>Enterobacteriaceae</taxon>
        <taxon>Salmonella</taxon>
    </lineage>
</organism>
<evidence type="ECO:0000313" key="1">
    <source>
        <dbReference type="EMBL" id="EHC83077.1"/>
    </source>
</evidence>
<proteinExistence type="predicted"/>
<dbReference type="PATRIC" id="fig|913242.3.peg.483"/>
<name>G5PYG8_SALMO</name>
<gene>
    <name evidence="1" type="ORF">LTSEMON_0451</name>
</gene>
<evidence type="ECO:0000313" key="2">
    <source>
        <dbReference type="Proteomes" id="UP000003221"/>
    </source>
</evidence>
<reference evidence="1 2" key="1">
    <citation type="journal article" date="2011" name="BMC Genomics">
        <title>Genome sequencing reveals diversification of virulence factor content and possible host adaptation in distinct subpopulations of Salmonella enterica.</title>
        <authorList>
            <person name="den Bakker H.C."/>
            <person name="Moreno Switt A.I."/>
            <person name="Govoni G."/>
            <person name="Cummings C.A."/>
            <person name="Ranieri M.L."/>
            <person name="Degoricija L."/>
            <person name="Hoelzer K."/>
            <person name="Rodriguez-Rivera L.D."/>
            <person name="Brown S."/>
            <person name="Bolchacova E."/>
            <person name="Furtado M.R."/>
            <person name="Wiedmann M."/>
        </authorList>
    </citation>
    <scope>NUCLEOTIDE SEQUENCE [LARGE SCALE GENOMIC DNA]</scope>
    <source>
        <strain evidence="1 2">S5-403</strain>
    </source>
</reference>
<dbReference type="Proteomes" id="UP000003221">
    <property type="component" value="Unassembled WGS sequence"/>
</dbReference>
<comment type="caution">
    <text evidence="1">The sequence shown here is derived from an EMBL/GenBank/DDBJ whole genome shotgun (WGS) entry which is preliminary data.</text>
</comment>
<protein>
    <submittedName>
        <fullName evidence="1">Uncharacterized protein</fullName>
    </submittedName>
</protein>
<accession>G5PYG8</accession>